<keyword evidence="3" id="KW-1185">Reference proteome</keyword>
<dbReference type="InterPro" id="IPR016181">
    <property type="entry name" value="Acyl_CoA_acyltransferase"/>
</dbReference>
<reference evidence="2" key="2">
    <citation type="submission" date="2020-09" db="EMBL/GenBank/DDBJ databases">
        <authorList>
            <person name="Sun Q."/>
            <person name="Ohkuma M."/>
        </authorList>
    </citation>
    <scope>NUCLEOTIDE SEQUENCE</scope>
    <source>
        <strain evidence="2">JCM 13919</strain>
    </source>
</reference>
<dbReference type="GO" id="GO:0016747">
    <property type="term" value="F:acyltransferase activity, transferring groups other than amino-acyl groups"/>
    <property type="evidence" value="ECO:0007669"/>
    <property type="project" value="InterPro"/>
</dbReference>
<dbReference type="Gene3D" id="3.40.630.30">
    <property type="match status" value="1"/>
</dbReference>
<dbReference type="AlphaFoldDB" id="A0A917NA06"/>
<comment type="caution">
    <text evidence="2">The sequence shown here is derived from an EMBL/GenBank/DDBJ whole genome shotgun (WGS) entry which is preliminary data.</text>
</comment>
<dbReference type="Proteomes" id="UP000630149">
    <property type="component" value="Unassembled WGS sequence"/>
</dbReference>
<evidence type="ECO:0000313" key="2">
    <source>
        <dbReference type="EMBL" id="GGI82027.1"/>
    </source>
</evidence>
<dbReference type="PROSITE" id="PS51186">
    <property type="entry name" value="GNAT"/>
    <property type="match status" value="1"/>
</dbReference>
<feature type="domain" description="N-acetyltransferase" evidence="1">
    <location>
        <begin position="111"/>
        <end position="262"/>
    </location>
</feature>
<organism evidence="2 3">
    <name type="scientific">Legionella impletisoli</name>
    <dbReference type="NCBI Taxonomy" id="343510"/>
    <lineage>
        <taxon>Bacteria</taxon>
        <taxon>Pseudomonadati</taxon>
        <taxon>Pseudomonadota</taxon>
        <taxon>Gammaproteobacteria</taxon>
        <taxon>Legionellales</taxon>
        <taxon>Legionellaceae</taxon>
        <taxon>Legionella</taxon>
    </lineage>
</organism>
<dbReference type="OrthoDB" id="9796919at2"/>
<gene>
    <name evidence="2" type="ORF">GCM10007966_08240</name>
</gene>
<dbReference type="SUPFAM" id="SSF55729">
    <property type="entry name" value="Acyl-CoA N-acyltransferases (Nat)"/>
    <property type="match status" value="1"/>
</dbReference>
<protein>
    <recommendedName>
        <fullName evidence="1">N-acetyltransferase domain-containing protein</fullName>
    </recommendedName>
</protein>
<sequence>MDLIDNINYSASNDIICLDSRLVPWDTLVFGFPVAEIASLTIKNPMLAQEQFNLFKQWVNDNGFKLISSRLPDGQMVESMFLQRNNFRFVEMVCQPYLRDLQSYEILASEMAVDVVEETELSLIINMAEKAFEYERYHVDPRCESYLADLRYANWVKSSFNSSNQTLLKVFLKSEIIGFFIIEYKDKSSVYWHLTAVNPLFRKKRIGYEVWMTMLNYHKCHSIKTVLTTISMRNLPVLNLYTKLGFRFTNSSITHHWHKLDD</sequence>
<proteinExistence type="predicted"/>
<evidence type="ECO:0000259" key="1">
    <source>
        <dbReference type="PROSITE" id="PS51186"/>
    </source>
</evidence>
<evidence type="ECO:0000313" key="3">
    <source>
        <dbReference type="Proteomes" id="UP000630149"/>
    </source>
</evidence>
<reference evidence="2" key="1">
    <citation type="journal article" date="2014" name="Int. J. Syst. Evol. Microbiol.">
        <title>Complete genome sequence of Corynebacterium casei LMG S-19264T (=DSM 44701T), isolated from a smear-ripened cheese.</title>
        <authorList>
            <consortium name="US DOE Joint Genome Institute (JGI-PGF)"/>
            <person name="Walter F."/>
            <person name="Albersmeier A."/>
            <person name="Kalinowski J."/>
            <person name="Ruckert C."/>
        </authorList>
    </citation>
    <scope>NUCLEOTIDE SEQUENCE</scope>
    <source>
        <strain evidence="2">JCM 13919</strain>
    </source>
</reference>
<dbReference type="RefSeq" id="WP_131776238.1">
    <property type="nucleotide sequence ID" value="NZ_BMOB01000003.1"/>
</dbReference>
<accession>A0A917NA06</accession>
<dbReference type="InterPro" id="IPR000182">
    <property type="entry name" value="GNAT_dom"/>
</dbReference>
<name>A0A917NA06_9GAMM</name>
<dbReference type="Pfam" id="PF00583">
    <property type="entry name" value="Acetyltransf_1"/>
    <property type="match status" value="1"/>
</dbReference>
<dbReference type="EMBL" id="BMOB01000003">
    <property type="protein sequence ID" value="GGI82027.1"/>
    <property type="molecule type" value="Genomic_DNA"/>
</dbReference>